<feature type="transmembrane region" description="Helical" evidence="1">
    <location>
        <begin position="88"/>
        <end position="110"/>
    </location>
</feature>
<gene>
    <name evidence="2" type="ORF">PCOR1329_LOCUS25897</name>
</gene>
<name>A0ABN9S407_9DINO</name>
<organism evidence="2 3">
    <name type="scientific">Prorocentrum cordatum</name>
    <dbReference type="NCBI Taxonomy" id="2364126"/>
    <lineage>
        <taxon>Eukaryota</taxon>
        <taxon>Sar</taxon>
        <taxon>Alveolata</taxon>
        <taxon>Dinophyceae</taxon>
        <taxon>Prorocentrales</taxon>
        <taxon>Prorocentraceae</taxon>
        <taxon>Prorocentrum</taxon>
    </lineage>
</organism>
<feature type="transmembrane region" description="Helical" evidence="1">
    <location>
        <begin position="130"/>
        <end position="153"/>
    </location>
</feature>
<proteinExistence type="predicted"/>
<sequence>MAPLKASPTLFGVVSLVAALEVCCLVHLLCCIFVLAQVSSVHSAEIGGVLVAPALQCMLGAWFLAGIPVIVCAGVGVIYHVESHMTAYMAYLVGTSLWGFAWLALFVHFGSACKTTYVAMENAPSFACGVSNGITIFAVVVALAAVIFTAYLASCMKEHIRSRNQTELIRYQEPWQAIQTLADDVGAGQAAMTRDARSQAYGSAGTAYAPAAPGPRRGCPVVTRGDVYTQVGR</sequence>
<feature type="transmembrane region" description="Helical" evidence="1">
    <location>
        <begin position="59"/>
        <end position="81"/>
    </location>
</feature>
<reference evidence="2" key="1">
    <citation type="submission" date="2023-10" db="EMBL/GenBank/DDBJ databases">
        <authorList>
            <person name="Chen Y."/>
            <person name="Shah S."/>
            <person name="Dougan E. K."/>
            <person name="Thang M."/>
            <person name="Chan C."/>
        </authorList>
    </citation>
    <scope>NUCLEOTIDE SEQUENCE [LARGE SCALE GENOMIC DNA]</scope>
</reference>
<keyword evidence="3" id="KW-1185">Reference proteome</keyword>
<accession>A0ABN9S407</accession>
<comment type="caution">
    <text evidence="2">The sequence shown here is derived from an EMBL/GenBank/DDBJ whole genome shotgun (WGS) entry which is preliminary data.</text>
</comment>
<evidence type="ECO:0000256" key="1">
    <source>
        <dbReference type="SAM" id="Phobius"/>
    </source>
</evidence>
<evidence type="ECO:0008006" key="4">
    <source>
        <dbReference type="Google" id="ProtNLM"/>
    </source>
</evidence>
<keyword evidence="1" id="KW-0812">Transmembrane</keyword>
<keyword evidence="1" id="KW-1133">Transmembrane helix</keyword>
<keyword evidence="1" id="KW-0472">Membrane</keyword>
<feature type="transmembrane region" description="Helical" evidence="1">
    <location>
        <begin position="12"/>
        <end position="39"/>
    </location>
</feature>
<dbReference type="Proteomes" id="UP001189429">
    <property type="component" value="Unassembled WGS sequence"/>
</dbReference>
<evidence type="ECO:0000313" key="3">
    <source>
        <dbReference type="Proteomes" id="UP001189429"/>
    </source>
</evidence>
<evidence type="ECO:0000313" key="2">
    <source>
        <dbReference type="EMBL" id="CAK0825885.1"/>
    </source>
</evidence>
<protein>
    <recommendedName>
        <fullName evidence="4">Membrane-associated protein</fullName>
    </recommendedName>
</protein>
<dbReference type="EMBL" id="CAUYUJ010009113">
    <property type="protein sequence ID" value="CAK0825885.1"/>
    <property type="molecule type" value="Genomic_DNA"/>
</dbReference>